<dbReference type="RefSeq" id="XP_018285309.1">
    <property type="nucleotide sequence ID" value="XM_018441165.1"/>
</dbReference>
<dbReference type="PANTHER" id="PTHR45125">
    <property type="entry name" value="F21J9.4-RELATED"/>
    <property type="match status" value="1"/>
</dbReference>
<gene>
    <name evidence="3" type="ORF">PHYBLDRAFT_63734</name>
</gene>
<dbReference type="GeneID" id="29002071"/>
<keyword evidence="4" id="KW-1185">Reference proteome</keyword>
<sequence length="307" mass="35214">MSDIPIPISTDGPIPTQSEEFGSHNFEKKVPPKKKFTVQDDEQLCKSYLYIALDSVQGSEQKSDTFWSRISDHYHGSAIKPCLACSLADYKLGCWKICWDLIPRVLLGRDGNKLQPGALLQHLVETPEVDTKCSKKEDEEDIEEEDSGVYLAEISNTDEDEVSSQRPVGRKRAKGLEANTRDYTAHMERLYSSHSDYIRKGDERNTILREGLEFAHIKMESDNRHTMAMEREQAMKRQEEDVKILMTNLFSIEDPEDRQILLDIKKEIRKRGVGNEPTRVITAIASDVDVLNCNQRKNNKDIYIICF</sequence>
<dbReference type="PANTHER" id="PTHR45125:SF3">
    <property type="entry name" value="NO-APICAL-MERISTEM-ASSOCIATED CARBOXY-TERMINAL DOMAIN PROTEIN"/>
    <property type="match status" value="1"/>
</dbReference>
<dbReference type="InParanoid" id="A0A167K4K4"/>
<dbReference type="EMBL" id="KV441024">
    <property type="protein sequence ID" value="OAD67269.1"/>
    <property type="molecule type" value="Genomic_DNA"/>
</dbReference>
<feature type="domain" description="No apical meristem-associated C-terminal" evidence="2">
    <location>
        <begin position="137"/>
        <end position="268"/>
    </location>
</feature>
<dbReference type="AlphaFoldDB" id="A0A167K4K4"/>
<organism evidence="3 4">
    <name type="scientific">Phycomyces blakesleeanus (strain ATCC 8743b / DSM 1359 / FGSC 10004 / NBRC 33097 / NRRL 1555)</name>
    <dbReference type="NCBI Taxonomy" id="763407"/>
    <lineage>
        <taxon>Eukaryota</taxon>
        <taxon>Fungi</taxon>
        <taxon>Fungi incertae sedis</taxon>
        <taxon>Mucoromycota</taxon>
        <taxon>Mucoromycotina</taxon>
        <taxon>Mucoromycetes</taxon>
        <taxon>Mucorales</taxon>
        <taxon>Phycomycetaceae</taxon>
        <taxon>Phycomyces</taxon>
    </lineage>
</organism>
<feature type="region of interest" description="Disordered" evidence="1">
    <location>
        <begin position="1"/>
        <end position="25"/>
    </location>
</feature>
<evidence type="ECO:0000313" key="4">
    <source>
        <dbReference type="Proteomes" id="UP000077315"/>
    </source>
</evidence>
<accession>A0A167K4K4</accession>
<dbReference type="Proteomes" id="UP000077315">
    <property type="component" value="Unassembled WGS sequence"/>
</dbReference>
<dbReference type="Pfam" id="PF14303">
    <property type="entry name" value="NAM-associated"/>
    <property type="match status" value="1"/>
</dbReference>
<reference evidence="4" key="1">
    <citation type="submission" date="2015-06" db="EMBL/GenBank/DDBJ databases">
        <title>Expansion of signal transduction pathways in fungi by whole-genome duplication.</title>
        <authorList>
            <consortium name="DOE Joint Genome Institute"/>
            <person name="Corrochano L.M."/>
            <person name="Kuo A."/>
            <person name="Marcet-Houben M."/>
            <person name="Polaino S."/>
            <person name="Salamov A."/>
            <person name="Villalobos J.M."/>
            <person name="Alvarez M.I."/>
            <person name="Avalos J."/>
            <person name="Benito E.P."/>
            <person name="Benoit I."/>
            <person name="Burger G."/>
            <person name="Camino L.P."/>
            <person name="Canovas D."/>
            <person name="Cerda-Olmedo E."/>
            <person name="Cheng J.-F."/>
            <person name="Dominguez A."/>
            <person name="Elias M."/>
            <person name="Eslava A.P."/>
            <person name="Glaser F."/>
            <person name="Grimwood J."/>
            <person name="Gutierrez G."/>
            <person name="Heitman J."/>
            <person name="Henrissat B."/>
            <person name="Iturriaga E.A."/>
            <person name="Lang B.F."/>
            <person name="Lavin J.L."/>
            <person name="Lee S."/>
            <person name="Li W."/>
            <person name="Lindquist E."/>
            <person name="Lopez-Garcia S."/>
            <person name="Luque E.M."/>
            <person name="Marcos A.T."/>
            <person name="Martin J."/>
            <person name="McCluskey K."/>
            <person name="Medina H.R."/>
            <person name="Miralles-Duran A."/>
            <person name="Miyazaki A."/>
            <person name="Munoz-Torres E."/>
            <person name="Oguiza J.A."/>
            <person name="Ohm R."/>
            <person name="Olmedo M."/>
            <person name="Orejas M."/>
            <person name="Ortiz-Castellanos L."/>
            <person name="Pisabarro A.G."/>
            <person name="Rodriguez-Romero J."/>
            <person name="Ruiz-Herrera J."/>
            <person name="Ruiz-Vazquez R."/>
            <person name="Sanz C."/>
            <person name="Schackwitz W."/>
            <person name="Schmutz J."/>
            <person name="Shahriari M."/>
            <person name="Shelest E."/>
            <person name="Silva-Franco F."/>
            <person name="Soanes D."/>
            <person name="Syed K."/>
            <person name="Tagua V.G."/>
            <person name="Talbot N.J."/>
            <person name="Thon M."/>
            <person name="De vries R.P."/>
            <person name="Wiebenga A."/>
            <person name="Yadav J.S."/>
            <person name="Braun E.L."/>
            <person name="Baker S."/>
            <person name="Garre V."/>
            <person name="Horwitz B."/>
            <person name="Torres-Martinez S."/>
            <person name="Idnurm A."/>
            <person name="Herrera-Estrella A."/>
            <person name="Gabaldon T."/>
            <person name="Grigoriev I.V."/>
        </authorList>
    </citation>
    <scope>NUCLEOTIDE SEQUENCE [LARGE SCALE GENOMIC DNA]</scope>
    <source>
        <strain evidence="4">NRRL 1555(-)</strain>
    </source>
</reference>
<name>A0A167K4K4_PHYB8</name>
<evidence type="ECO:0000259" key="2">
    <source>
        <dbReference type="Pfam" id="PF14303"/>
    </source>
</evidence>
<dbReference type="OrthoDB" id="2507178at2759"/>
<protein>
    <recommendedName>
        <fullName evidence="2">No apical meristem-associated C-terminal domain-containing protein</fullName>
    </recommendedName>
</protein>
<evidence type="ECO:0000313" key="3">
    <source>
        <dbReference type="EMBL" id="OAD67269.1"/>
    </source>
</evidence>
<evidence type="ECO:0000256" key="1">
    <source>
        <dbReference type="SAM" id="MobiDB-lite"/>
    </source>
</evidence>
<proteinExistence type="predicted"/>
<dbReference type="VEuPathDB" id="FungiDB:PHYBLDRAFT_63734"/>
<dbReference type="InterPro" id="IPR029466">
    <property type="entry name" value="NAM-associated_C"/>
</dbReference>